<reference evidence="11 12" key="1">
    <citation type="submission" date="2024-07" db="EMBL/GenBank/DDBJ databases">
        <title>Section-level genome sequencing and comparative genomics of Aspergillus sections Usti and Cavernicolus.</title>
        <authorList>
            <consortium name="Lawrence Berkeley National Laboratory"/>
            <person name="Nybo J.L."/>
            <person name="Vesth T.C."/>
            <person name="Theobald S."/>
            <person name="Frisvad J.C."/>
            <person name="Larsen T.O."/>
            <person name="Kjaerboelling I."/>
            <person name="Rothschild-Mancinelli K."/>
            <person name="Lyhne E.K."/>
            <person name="Kogle M.E."/>
            <person name="Barry K."/>
            <person name="Clum A."/>
            <person name="Na H."/>
            <person name="Ledsgaard L."/>
            <person name="Lin J."/>
            <person name="Lipzen A."/>
            <person name="Kuo A."/>
            <person name="Riley R."/>
            <person name="Mondo S."/>
            <person name="Labutti K."/>
            <person name="Haridas S."/>
            <person name="Pangalinan J."/>
            <person name="Salamov A.A."/>
            <person name="Simmons B.A."/>
            <person name="Magnuson J.K."/>
            <person name="Chen J."/>
            <person name="Drula E."/>
            <person name="Henrissat B."/>
            <person name="Wiebenga A."/>
            <person name="Lubbers R.J."/>
            <person name="Gomes A.C."/>
            <person name="Makela M.R."/>
            <person name="Stajich J."/>
            <person name="Grigoriev I.V."/>
            <person name="Mortensen U.H."/>
            <person name="De Vries R.P."/>
            <person name="Baker S.E."/>
            <person name="Andersen M.R."/>
        </authorList>
    </citation>
    <scope>NUCLEOTIDE SEQUENCE [LARGE SCALE GENOMIC DNA]</scope>
    <source>
        <strain evidence="11 12">CBS 123904</strain>
    </source>
</reference>
<evidence type="ECO:0000256" key="1">
    <source>
        <dbReference type="ARBA" id="ARBA00010609"/>
    </source>
</evidence>
<accession>A0ABR4JHI6</accession>
<dbReference type="InterPro" id="IPR001117">
    <property type="entry name" value="Cu-oxidase_2nd"/>
</dbReference>
<dbReference type="CDD" id="cd13877">
    <property type="entry name" value="CuRO_2_Fet3p_like"/>
    <property type="match status" value="1"/>
</dbReference>
<keyword evidence="6" id="KW-1133">Transmembrane helix</keyword>
<keyword evidence="6" id="KW-0472">Membrane</keyword>
<feature type="domain" description="Plastocyanin-like" evidence="8">
    <location>
        <begin position="151"/>
        <end position="272"/>
    </location>
</feature>
<feature type="domain" description="Plastocyanin-like" evidence="10">
    <location>
        <begin position="27"/>
        <end position="142"/>
    </location>
</feature>
<name>A0ABR4JHI6_9EURO</name>
<dbReference type="InterPro" id="IPR011707">
    <property type="entry name" value="Cu-oxidase-like_N"/>
</dbReference>
<evidence type="ECO:0000259" key="8">
    <source>
        <dbReference type="Pfam" id="PF00394"/>
    </source>
</evidence>
<organism evidence="11 12">
    <name type="scientific">Aspergillus pseudoustus</name>
    <dbReference type="NCBI Taxonomy" id="1810923"/>
    <lineage>
        <taxon>Eukaryota</taxon>
        <taxon>Fungi</taxon>
        <taxon>Dikarya</taxon>
        <taxon>Ascomycota</taxon>
        <taxon>Pezizomycotina</taxon>
        <taxon>Eurotiomycetes</taxon>
        <taxon>Eurotiomycetidae</taxon>
        <taxon>Eurotiales</taxon>
        <taxon>Aspergillaceae</taxon>
        <taxon>Aspergillus</taxon>
        <taxon>Aspergillus subgen. Nidulantes</taxon>
    </lineage>
</organism>
<keyword evidence="4" id="KW-0560">Oxidoreductase</keyword>
<feature type="domain" description="Plastocyanin-like" evidence="9">
    <location>
        <begin position="361"/>
        <end position="492"/>
    </location>
</feature>
<dbReference type="InterPro" id="IPR008972">
    <property type="entry name" value="Cupredoxin"/>
</dbReference>
<dbReference type="SUPFAM" id="SSF49503">
    <property type="entry name" value="Cupredoxins"/>
    <property type="match status" value="3"/>
</dbReference>
<dbReference type="PROSITE" id="PS00079">
    <property type="entry name" value="MULTICOPPER_OXIDASE1"/>
    <property type="match status" value="1"/>
</dbReference>
<sequence length="637" mass="70133">MLLVSLLSLYLVACVASETIHFEFNITQVLSNPDGLHIRPAIGVNDQWPPPQIEARVGDTIVVNILNLLTNQSTSLHFHGISMKGTPHMDGAAQVSQCPIRPGDEFQYIFQVTEPGTYWYHAHDTVQVADGLRGLLIVRDPASPYKDQYDEEIVLTVSDWYHRPVTDLLAGSGDEDNFVTAPLPDSILLNDGRDLDVHVQSDKTYFIRVGNVGGFTGLYFHITDHELVVVETDGVYTKPATARGLYLAPGQRYSFLLKAKNDSSGIYPVIITPDVNEVPTSKKKAMGSIIYDTASTSSETRSPRNSLRPEDFLDDILLVPLDGKLSLDPPDRTITLDLKSHISDDRTEHWSLENSIYPLSTVPTLYTALATKQKAADVAIYSPLVNPFILGASESVELIMNNELPQEQVLHLHGHKFQVLHRGEAGAGPLDEGRKREGNYSQTPMRRDTVVVNPGGSLVLRFKADNPGVWALNSQIAFPPPSGLVATFIVSPLELQRSLWLSSIPIPFADACIEPGVSIVMGTPISVEGQRTPSDSIKYDSLKKGNHESQAATNADFADRDGLIYPLIYLVIMGAAVPMTLVLLWPQIRWCAGFVFSKWHGARGPGYRNQGCERATLLKRLPDPTGHSQTSKKYPVS</sequence>
<keyword evidence="12" id="KW-1185">Reference proteome</keyword>
<evidence type="ECO:0000259" key="10">
    <source>
        <dbReference type="Pfam" id="PF07732"/>
    </source>
</evidence>
<keyword evidence="5" id="KW-0186">Copper</keyword>
<protein>
    <submittedName>
        <fullName evidence="11">Cupredoxin</fullName>
    </submittedName>
</protein>
<dbReference type="InterPro" id="IPR045087">
    <property type="entry name" value="Cu-oxidase_fam"/>
</dbReference>
<comment type="caution">
    <text evidence="11">The sequence shown here is derived from an EMBL/GenBank/DDBJ whole genome shotgun (WGS) entry which is preliminary data.</text>
</comment>
<dbReference type="InterPro" id="IPR044130">
    <property type="entry name" value="CuRO_2_Fet3-like"/>
</dbReference>
<dbReference type="Proteomes" id="UP001610446">
    <property type="component" value="Unassembled WGS sequence"/>
</dbReference>
<evidence type="ECO:0000256" key="2">
    <source>
        <dbReference type="ARBA" id="ARBA00022723"/>
    </source>
</evidence>
<dbReference type="Pfam" id="PF07732">
    <property type="entry name" value="Cu-oxidase_3"/>
    <property type="match status" value="1"/>
</dbReference>
<proteinExistence type="inferred from homology"/>
<keyword evidence="6" id="KW-0812">Transmembrane</keyword>
<evidence type="ECO:0000256" key="6">
    <source>
        <dbReference type="SAM" id="Phobius"/>
    </source>
</evidence>
<dbReference type="Pfam" id="PF07731">
    <property type="entry name" value="Cu-oxidase_2"/>
    <property type="match status" value="1"/>
</dbReference>
<dbReference type="PANTHER" id="PTHR11709">
    <property type="entry name" value="MULTI-COPPER OXIDASE"/>
    <property type="match status" value="1"/>
</dbReference>
<dbReference type="EMBL" id="JBFXLU010000132">
    <property type="protein sequence ID" value="KAL2839493.1"/>
    <property type="molecule type" value="Genomic_DNA"/>
</dbReference>
<feature type="transmembrane region" description="Helical" evidence="6">
    <location>
        <begin position="563"/>
        <end position="585"/>
    </location>
</feature>
<dbReference type="PANTHER" id="PTHR11709:SF361">
    <property type="entry name" value="IRON TRANSPORT MULTICOPPER OXIDASE FET3"/>
    <property type="match status" value="1"/>
</dbReference>
<dbReference type="InterPro" id="IPR033138">
    <property type="entry name" value="Cu_oxidase_CS"/>
</dbReference>
<evidence type="ECO:0000256" key="3">
    <source>
        <dbReference type="ARBA" id="ARBA00022729"/>
    </source>
</evidence>
<evidence type="ECO:0000313" key="11">
    <source>
        <dbReference type="EMBL" id="KAL2839493.1"/>
    </source>
</evidence>
<feature type="signal peptide" evidence="7">
    <location>
        <begin position="1"/>
        <end position="17"/>
    </location>
</feature>
<comment type="similarity">
    <text evidence="1">Belongs to the multicopper oxidase family.</text>
</comment>
<dbReference type="Gene3D" id="2.60.40.420">
    <property type="entry name" value="Cupredoxins - blue copper proteins"/>
    <property type="match status" value="3"/>
</dbReference>
<evidence type="ECO:0000256" key="7">
    <source>
        <dbReference type="SAM" id="SignalP"/>
    </source>
</evidence>
<dbReference type="Pfam" id="PF00394">
    <property type="entry name" value="Cu-oxidase"/>
    <property type="match status" value="1"/>
</dbReference>
<evidence type="ECO:0000256" key="5">
    <source>
        <dbReference type="ARBA" id="ARBA00023008"/>
    </source>
</evidence>
<evidence type="ECO:0000256" key="4">
    <source>
        <dbReference type="ARBA" id="ARBA00023002"/>
    </source>
</evidence>
<evidence type="ECO:0000259" key="9">
    <source>
        <dbReference type="Pfam" id="PF07731"/>
    </source>
</evidence>
<keyword evidence="2" id="KW-0479">Metal-binding</keyword>
<feature type="chain" id="PRO_5045994985" evidence="7">
    <location>
        <begin position="18"/>
        <end position="637"/>
    </location>
</feature>
<dbReference type="InterPro" id="IPR011706">
    <property type="entry name" value="Cu-oxidase_C"/>
</dbReference>
<evidence type="ECO:0000313" key="12">
    <source>
        <dbReference type="Proteomes" id="UP001610446"/>
    </source>
</evidence>
<gene>
    <name evidence="11" type="ORF">BJY01DRAFT_250450</name>
</gene>
<keyword evidence="3 7" id="KW-0732">Signal</keyword>